<dbReference type="Gene3D" id="3.30.70.970">
    <property type="entry name" value="RraB-like"/>
    <property type="match status" value="1"/>
</dbReference>
<gene>
    <name evidence="3" type="ORF">CQ14_18395</name>
</gene>
<dbReference type="InterPro" id="IPR036701">
    <property type="entry name" value="RraB-like_sf"/>
</dbReference>
<proteinExistence type="predicted"/>
<dbReference type="RefSeq" id="WP_057857810.1">
    <property type="nucleotide sequence ID" value="NZ_LLYB01000055.1"/>
</dbReference>
<comment type="caution">
    <text evidence="3">The sequence shown here is derived from an EMBL/GenBank/DDBJ whole genome shotgun (WGS) entry which is preliminary data.</text>
</comment>
<dbReference type="Proteomes" id="UP000051660">
    <property type="component" value="Unassembled WGS sequence"/>
</dbReference>
<protein>
    <recommendedName>
        <fullName evidence="5">DUF695 domain-containing protein</fullName>
    </recommendedName>
</protein>
<reference evidence="3 4" key="1">
    <citation type="submission" date="2014-03" db="EMBL/GenBank/DDBJ databases">
        <title>Bradyrhizobium valentinum sp. nov., isolated from effective nodules of Lupinus mariae-josephae, a lupine endemic of basic-lime soils in Eastern Spain.</title>
        <authorList>
            <person name="Duran D."/>
            <person name="Rey L."/>
            <person name="Navarro A."/>
            <person name="Busquets A."/>
            <person name="Imperial J."/>
            <person name="Ruiz-Argueso T."/>
        </authorList>
    </citation>
    <scope>NUCLEOTIDE SEQUENCE [LARGE SCALE GENOMIC DNA]</scope>
    <source>
        <strain evidence="3 4">CCBAU 23086</strain>
    </source>
</reference>
<dbReference type="EMBL" id="LLYB01000055">
    <property type="protein sequence ID" value="KRR25628.1"/>
    <property type="molecule type" value="Genomic_DNA"/>
</dbReference>
<dbReference type="AlphaFoldDB" id="A0A0R3N162"/>
<evidence type="ECO:0008006" key="5">
    <source>
        <dbReference type="Google" id="ProtNLM"/>
    </source>
</evidence>
<dbReference type="OrthoDB" id="7839302at2"/>
<evidence type="ECO:0000313" key="4">
    <source>
        <dbReference type="Proteomes" id="UP000051660"/>
    </source>
</evidence>
<dbReference type="InterPro" id="IPR009671">
    <property type="entry name" value="RraB_dom"/>
</dbReference>
<evidence type="ECO:0000313" key="3">
    <source>
        <dbReference type="EMBL" id="KRR25628.1"/>
    </source>
</evidence>
<dbReference type="SUPFAM" id="SSF89946">
    <property type="entry name" value="Hypothetical protein VC0424"/>
    <property type="match status" value="1"/>
</dbReference>
<dbReference type="Pfam" id="PF05117">
    <property type="entry name" value="DUF695"/>
    <property type="match status" value="1"/>
</dbReference>
<dbReference type="InterPro" id="IPR016097">
    <property type="entry name" value="DUF695"/>
</dbReference>
<evidence type="ECO:0000259" key="2">
    <source>
        <dbReference type="Pfam" id="PF06877"/>
    </source>
</evidence>
<feature type="domain" description="Regulator of ribonuclease activity B" evidence="2">
    <location>
        <begin position="145"/>
        <end position="242"/>
    </location>
</feature>
<organism evidence="3 4">
    <name type="scientific">Bradyrhizobium lablabi</name>
    <dbReference type="NCBI Taxonomy" id="722472"/>
    <lineage>
        <taxon>Bacteria</taxon>
        <taxon>Pseudomonadati</taxon>
        <taxon>Pseudomonadota</taxon>
        <taxon>Alphaproteobacteria</taxon>
        <taxon>Hyphomicrobiales</taxon>
        <taxon>Nitrobacteraceae</taxon>
        <taxon>Bradyrhizobium</taxon>
    </lineage>
</organism>
<name>A0A0R3N162_9BRAD</name>
<evidence type="ECO:0000259" key="1">
    <source>
        <dbReference type="Pfam" id="PF05117"/>
    </source>
</evidence>
<dbReference type="Pfam" id="PF06877">
    <property type="entry name" value="RraB"/>
    <property type="match status" value="1"/>
</dbReference>
<accession>A0A0R3N162</accession>
<feature type="domain" description="DUF695" evidence="1">
    <location>
        <begin position="3"/>
        <end position="136"/>
    </location>
</feature>
<sequence length="246" mass="27957">MSDDWDFYSLRVDGEPASIFIDLGISKDAPIRSHATMGYLRVLMLRPREDGLSSQDEFDDLIALEDRVTAKIVENGAAVFVGRNTSSGNRDFYFYVADPINFETTAKAAMREFPAYEYETGTRADQEWQTYFDFLYPSEIDFQRIMNRRVCQQLEKNGDNVSNERKIDHLALLPNPKAQAALAGYVQGEGFTVESAPDEPDANGQFRVEFYRIDQPVRIDETVVPLFRKVTELGGEYDGWGCEVSP</sequence>